<evidence type="ECO:0000259" key="1">
    <source>
        <dbReference type="Pfam" id="PF00171"/>
    </source>
</evidence>
<feature type="non-terminal residue" evidence="2">
    <location>
        <position position="83"/>
    </location>
</feature>
<organism evidence="2">
    <name type="scientific">marine metagenome</name>
    <dbReference type="NCBI Taxonomy" id="408172"/>
    <lineage>
        <taxon>unclassified sequences</taxon>
        <taxon>metagenomes</taxon>
        <taxon>ecological metagenomes</taxon>
    </lineage>
</organism>
<dbReference type="GO" id="GO:0004491">
    <property type="term" value="F:methylmalonate-semialdehyde dehydrogenase (acylating, NAD) activity"/>
    <property type="evidence" value="ECO:0007669"/>
    <property type="project" value="InterPro"/>
</dbReference>
<gene>
    <name evidence="2" type="ORF">METZ01_LOCUS400745</name>
</gene>
<name>A0A382VPN7_9ZZZZ</name>
<evidence type="ECO:0000313" key="2">
    <source>
        <dbReference type="EMBL" id="SVD47891.1"/>
    </source>
</evidence>
<protein>
    <recommendedName>
        <fullName evidence="1">Aldehyde dehydrogenase domain-containing protein</fullName>
    </recommendedName>
</protein>
<dbReference type="GO" id="GO:0006210">
    <property type="term" value="P:thymine catabolic process"/>
    <property type="evidence" value="ECO:0007669"/>
    <property type="project" value="TreeGrafter"/>
</dbReference>
<dbReference type="SUPFAM" id="SSF53720">
    <property type="entry name" value="ALDH-like"/>
    <property type="match status" value="1"/>
</dbReference>
<reference evidence="2" key="1">
    <citation type="submission" date="2018-05" db="EMBL/GenBank/DDBJ databases">
        <authorList>
            <person name="Lanie J.A."/>
            <person name="Ng W.-L."/>
            <person name="Kazmierczak K.M."/>
            <person name="Andrzejewski T.M."/>
            <person name="Davidsen T.M."/>
            <person name="Wayne K.J."/>
            <person name="Tettelin H."/>
            <person name="Glass J.I."/>
            <person name="Rusch D."/>
            <person name="Podicherti R."/>
            <person name="Tsui H.-C.T."/>
            <person name="Winkler M.E."/>
        </authorList>
    </citation>
    <scope>NUCLEOTIDE SEQUENCE</scope>
</reference>
<dbReference type="InterPro" id="IPR010061">
    <property type="entry name" value="MeMal-semiAld_DH"/>
</dbReference>
<feature type="domain" description="Aldehyde dehydrogenase" evidence="1">
    <location>
        <begin position="18"/>
        <end position="83"/>
    </location>
</feature>
<dbReference type="InterPro" id="IPR015590">
    <property type="entry name" value="Aldehyde_DH_dom"/>
</dbReference>
<dbReference type="Gene3D" id="3.40.605.10">
    <property type="entry name" value="Aldehyde Dehydrogenase, Chain A, domain 1"/>
    <property type="match status" value="1"/>
</dbReference>
<dbReference type="PANTHER" id="PTHR43866:SF4">
    <property type="entry name" value="MALONATE-SEMIALDEHYDE DEHYDROGENASE"/>
    <property type="match status" value="1"/>
</dbReference>
<dbReference type="GO" id="GO:0006574">
    <property type="term" value="P:L-valine catabolic process"/>
    <property type="evidence" value="ECO:0007669"/>
    <property type="project" value="TreeGrafter"/>
</dbReference>
<proteinExistence type="predicted"/>
<accession>A0A382VPN7</accession>
<dbReference type="EMBL" id="UINC01153270">
    <property type="protein sequence ID" value="SVD47891.1"/>
    <property type="molecule type" value="Genomic_DNA"/>
</dbReference>
<dbReference type="PANTHER" id="PTHR43866">
    <property type="entry name" value="MALONATE-SEMIALDEHYDE DEHYDROGENASE"/>
    <property type="match status" value="1"/>
</dbReference>
<dbReference type="InterPro" id="IPR016161">
    <property type="entry name" value="Ald_DH/histidinol_DH"/>
</dbReference>
<dbReference type="AlphaFoldDB" id="A0A382VPN7"/>
<dbReference type="InterPro" id="IPR016162">
    <property type="entry name" value="Ald_DH_N"/>
</dbReference>
<sequence>MKYATLTNIVKGEYGRSNGRFLDVFSPLNGEVISQVPLSSADVVDEAVVVAKQAFPSWADLPLKERAQIFYRYRHLLEKHFEE</sequence>
<dbReference type="Pfam" id="PF00171">
    <property type="entry name" value="Aldedh"/>
    <property type="match status" value="1"/>
</dbReference>